<keyword evidence="2" id="KW-0012">Acyltransferase</keyword>
<dbReference type="OrthoDB" id="5292888at2"/>
<evidence type="ECO:0000259" key="1">
    <source>
        <dbReference type="PROSITE" id="PS51186"/>
    </source>
</evidence>
<proteinExistence type="predicted"/>
<evidence type="ECO:0000313" key="2">
    <source>
        <dbReference type="EMBL" id="CZF81483.1"/>
    </source>
</evidence>
<accession>A0A128F3W1</accession>
<protein>
    <submittedName>
        <fullName evidence="2">Mycothiol acetyltransferase</fullName>
        <ecNumber evidence="2">2.3.1.189</ecNumber>
    </submittedName>
</protein>
<dbReference type="GO" id="GO:0035447">
    <property type="term" value="F:mycothiol synthase activity"/>
    <property type="evidence" value="ECO:0007669"/>
    <property type="project" value="UniProtKB-EC"/>
</dbReference>
<keyword evidence="3" id="KW-1185">Reference proteome</keyword>
<dbReference type="PANTHER" id="PTHR43617">
    <property type="entry name" value="L-AMINO ACID N-ACETYLTRANSFERASE"/>
    <property type="match status" value="1"/>
</dbReference>
<dbReference type="EC" id="2.3.1.189" evidence="2"/>
<feature type="domain" description="N-acetyltransferase" evidence="1">
    <location>
        <begin position="3"/>
        <end position="167"/>
    </location>
</feature>
<dbReference type="Proteomes" id="UP000071641">
    <property type="component" value="Unassembled WGS sequence"/>
</dbReference>
<organism evidence="2 3">
    <name type="scientific">Grimontia celer</name>
    <dbReference type="NCBI Taxonomy" id="1796497"/>
    <lineage>
        <taxon>Bacteria</taxon>
        <taxon>Pseudomonadati</taxon>
        <taxon>Pseudomonadota</taxon>
        <taxon>Gammaproteobacteria</taxon>
        <taxon>Vibrionales</taxon>
        <taxon>Vibrionaceae</taxon>
        <taxon>Grimontia</taxon>
    </lineage>
</organism>
<keyword evidence="2" id="KW-0808">Transferase</keyword>
<dbReference type="InterPro" id="IPR000182">
    <property type="entry name" value="GNAT_dom"/>
</dbReference>
<dbReference type="PROSITE" id="PS51186">
    <property type="entry name" value="GNAT"/>
    <property type="match status" value="1"/>
</dbReference>
<evidence type="ECO:0000313" key="3">
    <source>
        <dbReference type="Proteomes" id="UP000071641"/>
    </source>
</evidence>
<gene>
    <name evidence="2" type="primary">mshD_1</name>
    <name evidence="2" type="ORF">GCE9029_02636</name>
</gene>
<reference evidence="3" key="1">
    <citation type="submission" date="2016-02" db="EMBL/GenBank/DDBJ databases">
        <authorList>
            <person name="Rodrigo-Torres Lidia"/>
            <person name="Arahal R.David."/>
        </authorList>
    </citation>
    <scope>NUCLEOTIDE SEQUENCE [LARGE SCALE GENOMIC DNA]</scope>
    <source>
        <strain evidence="3">CECT 9029</strain>
    </source>
</reference>
<dbReference type="SUPFAM" id="SSF55729">
    <property type="entry name" value="Acyl-CoA N-acyltransferases (Nat)"/>
    <property type="match status" value="1"/>
</dbReference>
<dbReference type="InterPro" id="IPR016181">
    <property type="entry name" value="Acyl_CoA_acyltransferase"/>
</dbReference>
<dbReference type="Gene3D" id="3.40.630.30">
    <property type="match status" value="1"/>
</dbReference>
<dbReference type="CDD" id="cd04301">
    <property type="entry name" value="NAT_SF"/>
    <property type="match status" value="1"/>
</dbReference>
<dbReference type="InterPro" id="IPR050276">
    <property type="entry name" value="MshD_Acetyltransferase"/>
</dbReference>
<dbReference type="Pfam" id="PF00583">
    <property type="entry name" value="Acetyltransf_1"/>
    <property type="match status" value="1"/>
</dbReference>
<sequence>MEIKLRKAVFSDAEKIAKIHVDSWEVAFEGLMPENYIKGYTLSARIKEWQETIRTNAEFVVIAESASTVVGFMSYRPHPDATEIIELSKLYLCPTHYGKGSGSLFMRNLENTARDSGVETIHLYVLNNNVTAIQFYMKHGFENADGFVSEEFEGTTIIDVLMTKRVS</sequence>
<name>A0A128F3W1_9GAMM</name>
<dbReference type="EMBL" id="FIZX01000002">
    <property type="protein sequence ID" value="CZF81483.1"/>
    <property type="molecule type" value="Genomic_DNA"/>
</dbReference>
<dbReference type="STRING" id="1796497.GCE9029_02636"/>
<dbReference type="AlphaFoldDB" id="A0A128F3W1"/>
<dbReference type="RefSeq" id="WP_062663683.1">
    <property type="nucleotide sequence ID" value="NZ_FIZX01000002.1"/>
</dbReference>